<feature type="transmembrane region" description="Helical" evidence="1">
    <location>
        <begin position="189"/>
        <end position="212"/>
    </location>
</feature>
<feature type="transmembrane region" description="Helical" evidence="1">
    <location>
        <begin position="28"/>
        <end position="51"/>
    </location>
</feature>
<dbReference type="PANTHER" id="PTHR18640:SF5">
    <property type="entry name" value="SODIUM_BILE ACID COTRANSPORTER 7"/>
    <property type="match status" value="1"/>
</dbReference>
<protein>
    <submittedName>
        <fullName evidence="2">Sodium bile acid symporter</fullName>
    </submittedName>
</protein>
<feature type="transmembrane region" description="Helical" evidence="1">
    <location>
        <begin position="367"/>
        <end position="387"/>
    </location>
</feature>
<keyword evidence="1" id="KW-0472">Membrane</keyword>
<dbReference type="AlphaFoldDB" id="A0A179FYW9"/>
<feature type="transmembrane region" description="Helical" evidence="1">
    <location>
        <begin position="232"/>
        <end position="250"/>
    </location>
</feature>
<dbReference type="KEGG" id="pchm:VFPPC_02757"/>
<evidence type="ECO:0000313" key="3">
    <source>
        <dbReference type="Proteomes" id="UP000078397"/>
    </source>
</evidence>
<dbReference type="Pfam" id="PF13593">
    <property type="entry name" value="SBF_like"/>
    <property type="match status" value="1"/>
</dbReference>
<reference evidence="2 3" key="1">
    <citation type="journal article" date="2016" name="PLoS Pathog.">
        <title>Biosynthesis of antibiotic leucinostatins in bio-control fungus Purpureocillium lilacinum and their inhibition on phytophthora revealed by genome mining.</title>
        <authorList>
            <person name="Wang G."/>
            <person name="Liu Z."/>
            <person name="Lin R."/>
            <person name="Li E."/>
            <person name="Mao Z."/>
            <person name="Ling J."/>
            <person name="Yang Y."/>
            <person name="Yin W.B."/>
            <person name="Xie B."/>
        </authorList>
    </citation>
    <scope>NUCLEOTIDE SEQUENCE [LARGE SCALE GENOMIC DNA]</scope>
    <source>
        <strain evidence="2">170</strain>
    </source>
</reference>
<comment type="caution">
    <text evidence="2">The sequence shown here is derived from an EMBL/GenBank/DDBJ whole genome shotgun (WGS) entry which is preliminary data.</text>
</comment>
<keyword evidence="1" id="KW-0812">Transmembrane</keyword>
<feature type="transmembrane region" description="Helical" evidence="1">
    <location>
        <begin position="271"/>
        <end position="292"/>
    </location>
</feature>
<dbReference type="InterPro" id="IPR016833">
    <property type="entry name" value="Put_Na-Bile_cotransptr"/>
</dbReference>
<name>A0A179FYW9_METCM</name>
<dbReference type="Proteomes" id="UP000078397">
    <property type="component" value="Unassembled WGS sequence"/>
</dbReference>
<feature type="transmembrane region" description="Helical" evidence="1">
    <location>
        <begin position="120"/>
        <end position="144"/>
    </location>
</feature>
<dbReference type="Gene3D" id="1.20.1530.20">
    <property type="match status" value="1"/>
</dbReference>
<evidence type="ECO:0000313" key="2">
    <source>
        <dbReference type="EMBL" id="OAQ70253.1"/>
    </source>
</evidence>
<dbReference type="STRING" id="1380566.A0A179FYW9"/>
<feature type="transmembrane region" description="Helical" evidence="1">
    <location>
        <begin position="156"/>
        <end position="177"/>
    </location>
</feature>
<dbReference type="OrthoDB" id="188035at2759"/>
<proteinExistence type="predicted"/>
<organism evidence="2 3">
    <name type="scientific">Pochonia chlamydosporia 170</name>
    <dbReference type="NCBI Taxonomy" id="1380566"/>
    <lineage>
        <taxon>Eukaryota</taxon>
        <taxon>Fungi</taxon>
        <taxon>Dikarya</taxon>
        <taxon>Ascomycota</taxon>
        <taxon>Pezizomycotina</taxon>
        <taxon>Sordariomycetes</taxon>
        <taxon>Hypocreomycetidae</taxon>
        <taxon>Hypocreales</taxon>
        <taxon>Clavicipitaceae</taxon>
        <taxon>Pochonia</taxon>
    </lineage>
</organism>
<gene>
    <name evidence="2" type="ORF">VFPPC_02757</name>
</gene>
<feature type="transmembrane region" description="Helical" evidence="1">
    <location>
        <begin position="90"/>
        <end position="108"/>
    </location>
</feature>
<feature type="transmembrane region" description="Helical" evidence="1">
    <location>
        <begin position="304"/>
        <end position="326"/>
    </location>
</feature>
<keyword evidence="3" id="KW-1185">Reference proteome</keyword>
<dbReference type="GO" id="GO:0005886">
    <property type="term" value="C:plasma membrane"/>
    <property type="evidence" value="ECO:0007669"/>
    <property type="project" value="TreeGrafter"/>
</dbReference>
<dbReference type="EMBL" id="LSBJ02000002">
    <property type="protein sequence ID" value="OAQ70253.1"/>
    <property type="molecule type" value="Genomic_DNA"/>
</dbReference>
<evidence type="ECO:0000256" key="1">
    <source>
        <dbReference type="SAM" id="Phobius"/>
    </source>
</evidence>
<feature type="transmembrane region" description="Helical" evidence="1">
    <location>
        <begin position="399"/>
        <end position="423"/>
    </location>
</feature>
<dbReference type="PANTHER" id="PTHR18640">
    <property type="entry name" value="SOLUTE CARRIER FAMILY 10 MEMBER 7"/>
    <property type="match status" value="1"/>
</dbReference>
<accession>A0A179FYW9</accession>
<dbReference type="InterPro" id="IPR038770">
    <property type="entry name" value="Na+/solute_symporter_sf"/>
</dbReference>
<dbReference type="RefSeq" id="XP_018146790.1">
    <property type="nucleotide sequence ID" value="XM_018282355.1"/>
</dbReference>
<keyword evidence="1" id="KW-1133">Transmembrane helix</keyword>
<dbReference type="GeneID" id="28846349"/>
<sequence>MSEKGTPVAESTPPTREPSKGVKWVKRVVRFILAQWLLIGFGTACVLGYYFPGEFAIVFKLASSQKEMLIGFGVVGVAAHGGTIKSEYSVLYGAVGFIFLVSGLQLPPSKLKANATNWRLHIIVQGISFVVIPCIVLAVIHISLAAGALQSGTPSIPIIVGMLTTACIPTTIASNVVMTRSAGGDETAAVIEVVLGNVAGSFLSPILIYGFMPRNEEFASWAPADPSSLGRMYADVAKQLCLSVVLPLMVGQAIRWWKEDATKKVLDVLKLGKVSGLCLVLLVWTTFSGAFQTGALFKLSKPSLLFNIFMNIALYLFYTAICFFSARPPTMLAKRINPLVAESKLARRLPQIMQRAITIQKMPREQMIAVCFCGAAKTTSLGIPLVTAMWNASDDLTRAFIQIPVLLYTIEQVFMAQIIVYVFKWYMRRKAKEDNHASDMEY</sequence>